<feature type="binding site" evidence="5">
    <location>
        <position position="636"/>
    </location>
    <ligand>
        <name>phosphoenolpyruvate</name>
        <dbReference type="ChEBI" id="CHEBI:58702"/>
    </ligand>
</feature>
<organism evidence="8 9">
    <name type="scientific">Gibberella intermedia</name>
    <name type="common">Bulb rot disease fungus</name>
    <name type="synonym">Fusarium proliferatum</name>
    <dbReference type="NCBI Taxonomy" id="948311"/>
    <lineage>
        <taxon>Eukaryota</taxon>
        <taxon>Fungi</taxon>
        <taxon>Dikarya</taxon>
        <taxon>Ascomycota</taxon>
        <taxon>Pezizomycotina</taxon>
        <taxon>Sordariomycetes</taxon>
        <taxon>Hypocreomycetidae</taxon>
        <taxon>Hypocreales</taxon>
        <taxon>Nectriaceae</taxon>
        <taxon>Fusarium</taxon>
        <taxon>Fusarium fujikuroi species complex</taxon>
    </lineage>
</organism>
<keyword evidence="5" id="KW-0170">Cobalt</keyword>
<dbReference type="SUPFAM" id="SSF51197">
    <property type="entry name" value="Clavaminate synthase-like"/>
    <property type="match status" value="1"/>
</dbReference>
<dbReference type="GO" id="GO:0009423">
    <property type="term" value="P:chorismate biosynthetic process"/>
    <property type="evidence" value="ECO:0007669"/>
    <property type="project" value="UniProtKB-UniPathway"/>
</dbReference>
<evidence type="ECO:0000256" key="2">
    <source>
        <dbReference type="ARBA" id="ARBA00008911"/>
    </source>
</evidence>
<sequence>MASKETASLPVIDFAKIIGPSISRSPGVLEDSIKEKQKLFDAFVNVGFVYLANHSIPDFARENLFSHAKKFFALPVSEKAKVETGESKGFHGWFSPARTSGDSRHSDLKEAFDVGKENDPTRPNQWPENWPEFRDDMNFFFEKCHEVHLVLLRVLAEQVGVDGGFFEPHVDEKDHFFRVIYYPETTRAAFKERTRASAHTDYGTLTLLFNDESGGLQVRRADGKYIDAPPIPGCAIINVGDLLSRWFNDILISTEHRVVEPVPKPDADGNIPDIIPARYSIAWFGHPNREALVEPIKACCTASNPQKYGAVYAGKHVVERLAYLHKNGQNTTTWTDDMQRETSEAVANAPLLQAVKEITTNGNEAIHWTPDSWRSKYAAQAVEYNDTDALENVCASLKQLPPLVSRLEIEQARVRFYHVALGRGFIIQGGDCAESFHDIQHDIIHHKVELLHQQSQILEDAIGKPVIPLGRIAGQYAKPRSNPFEVLPSGETVHAFRGHIINSEGLEDRKPDPKRLMLGYFYAAATQNSIRHVTGLANSVPGKAFNKCHLYTSHEALHLPYESALTHESYNLSATSIWLGERTRQLDGAHVEYARGLRNPIGVKIGPTAAAADVIALLDTLAPDTAQYGKVTIITRMGHDKVRKTLPAIIRAVQLSGHVPIWMCDPCHGNTFTTTDGIKTRRVDDLLAELVETYAAHRSLGSHLGGIHLEQTGDDVTECLGGPSCENEEDLQTCYESLCDPRLSGQQALELVQRFAECVKNFG</sequence>
<comment type="cofactor">
    <cofactor evidence="5">
        <name>Mn(2+)</name>
        <dbReference type="ChEBI" id="CHEBI:29035"/>
    </cofactor>
    <cofactor evidence="5">
        <name>Co(2+)</name>
        <dbReference type="ChEBI" id="CHEBI:48828"/>
    </cofactor>
    <cofactor evidence="5">
        <name>Cd(2+)</name>
        <dbReference type="ChEBI" id="CHEBI:48775"/>
    </cofactor>
    <text evidence="5">Binds 1 divalent cation per subunit. The enzyme is active with manganese, cobalt or cadmium ions.</text>
</comment>
<accession>A0A420TIY1</accession>
<gene>
    <name evidence="8" type="ORF">BFJ72_g5409</name>
</gene>
<dbReference type="PANTHER" id="PTHR21337:SF0">
    <property type="entry name" value="PHOSPHO-2-DEHYDRO-3-DEOXYHEPTONATE ALDOLASE"/>
    <property type="match status" value="1"/>
</dbReference>
<dbReference type="EC" id="2.5.1.54" evidence="6"/>
<dbReference type="Pfam" id="PF14226">
    <property type="entry name" value="DIOX_N"/>
    <property type="match status" value="1"/>
</dbReference>
<dbReference type="Gene3D" id="2.60.120.330">
    <property type="entry name" value="B-lactam Antibiotic, Isopenicillin N Synthase, Chain"/>
    <property type="match status" value="1"/>
</dbReference>
<dbReference type="EMBL" id="MRDB01000015">
    <property type="protein sequence ID" value="RKL41517.1"/>
    <property type="molecule type" value="Genomic_DNA"/>
</dbReference>
<comment type="pathway">
    <text evidence="1 6">Metabolic intermediate biosynthesis; chorismate biosynthesis; chorismate from D-erythrose 4-phosphate and phosphoenolpyruvate: step 1/7.</text>
</comment>
<name>A0A420TIY1_GIBIN</name>
<dbReference type="AlphaFoldDB" id="A0A420TIY1"/>
<dbReference type="SUPFAM" id="SSF51569">
    <property type="entry name" value="Aldolase"/>
    <property type="match status" value="1"/>
</dbReference>
<reference evidence="8 9" key="1">
    <citation type="journal article" date="2018" name="Sci. Rep.">
        <title>Characterisation of pathogen-specific regions and novel effector candidates in Fusarium oxysporum f. sp. cepae.</title>
        <authorList>
            <person name="Armitage A.D."/>
            <person name="Taylor A."/>
            <person name="Sobczyk M.K."/>
            <person name="Baxter L."/>
            <person name="Greenfield B.P."/>
            <person name="Bates H.J."/>
            <person name="Wilson F."/>
            <person name="Jackson A.C."/>
            <person name="Ott S."/>
            <person name="Harrison R.J."/>
            <person name="Clarkson J.P."/>
        </authorList>
    </citation>
    <scope>NUCLEOTIDE SEQUENCE [LARGE SCALE GENOMIC DNA]</scope>
    <source>
        <strain evidence="8 9">Fp_A8</strain>
    </source>
</reference>
<feature type="binding site" evidence="5">
    <location>
        <position position="668"/>
    </location>
    <ligand>
        <name>Mn(2+)</name>
        <dbReference type="ChEBI" id="CHEBI:29035"/>
    </ligand>
</feature>
<keyword evidence="5" id="KW-0464">Manganese</keyword>
<dbReference type="GO" id="GO:0003849">
    <property type="term" value="F:3-deoxy-7-phosphoheptulonate synthase activity"/>
    <property type="evidence" value="ECO:0007669"/>
    <property type="project" value="UniProtKB-EC"/>
</dbReference>
<keyword evidence="6" id="KW-0057">Aromatic amino acid biosynthesis</keyword>
<evidence type="ECO:0000256" key="3">
    <source>
        <dbReference type="ARBA" id="ARBA00022679"/>
    </source>
</evidence>
<feature type="binding site" evidence="5">
    <location>
        <position position="604"/>
    </location>
    <ligand>
        <name>phosphoenolpyruvate</name>
        <dbReference type="ChEBI" id="CHEBI:58702"/>
    </ligand>
</feature>
<evidence type="ECO:0000259" key="7">
    <source>
        <dbReference type="PROSITE" id="PS51471"/>
    </source>
</evidence>
<feature type="binding site" evidence="5">
    <location>
        <position position="740"/>
    </location>
    <ligand>
        <name>Mn(2+)</name>
        <dbReference type="ChEBI" id="CHEBI:29035"/>
    </ligand>
</feature>
<comment type="similarity">
    <text evidence="2 6">Belongs to the class-II DAHP synthase family.</text>
</comment>
<comment type="caution">
    <text evidence="8">The sequence shown here is derived from an EMBL/GenBank/DDBJ whole genome shotgun (WGS) entry which is preliminary data.</text>
</comment>
<dbReference type="InterPro" id="IPR005123">
    <property type="entry name" value="Oxoglu/Fe-dep_dioxygenase_dom"/>
</dbReference>
<feature type="binding site" evidence="5">
    <location>
        <position position="471"/>
    </location>
    <ligand>
        <name>phosphoenolpyruvate</name>
        <dbReference type="ChEBI" id="CHEBI:58702"/>
    </ligand>
</feature>
<evidence type="ECO:0000313" key="8">
    <source>
        <dbReference type="EMBL" id="RKL41517.1"/>
    </source>
</evidence>
<dbReference type="PANTHER" id="PTHR21337">
    <property type="entry name" value="PHOSPHO-2-DEHYDRO-3-DEOXYHEPTONATE ALDOLASE 1, 2"/>
    <property type="match status" value="1"/>
</dbReference>
<feature type="binding site" evidence="5">
    <location>
        <position position="710"/>
    </location>
    <ligand>
        <name>Mn(2+)</name>
        <dbReference type="ChEBI" id="CHEBI:29035"/>
    </ligand>
</feature>
<dbReference type="InterPro" id="IPR002480">
    <property type="entry name" value="DAHP_synth_2"/>
</dbReference>
<dbReference type="PROSITE" id="PS51471">
    <property type="entry name" value="FE2OG_OXY"/>
    <property type="match status" value="1"/>
</dbReference>
<evidence type="ECO:0000313" key="9">
    <source>
        <dbReference type="Proteomes" id="UP000283569"/>
    </source>
</evidence>
<feature type="domain" description="Fe2OG dioxygenase" evidence="7">
    <location>
        <begin position="172"/>
        <end position="287"/>
    </location>
</feature>
<feature type="binding site" evidence="5">
    <location>
        <begin position="581"/>
        <end position="582"/>
    </location>
    <ligand>
        <name>phosphoenolpyruvate</name>
        <dbReference type="ChEBI" id="CHEBI:58702"/>
    </ligand>
</feature>
<keyword evidence="6" id="KW-0028">Amino-acid biosynthesis</keyword>
<dbReference type="InterPro" id="IPR027443">
    <property type="entry name" value="IPNS-like_sf"/>
</dbReference>
<evidence type="ECO:0000256" key="6">
    <source>
        <dbReference type="RuleBase" id="RU363071"/>
    </source>
</evidence>
<dbReference type="GO" id="GO:0009073">
    <property type="term" value="P:aromatic amino acid family biosynthetic process"/>
    <property type="evidence" value="ECO:0007669"/>
    <property type="project" value="UniProtKB-KW"/>
</dbReference>
<dbReference type="Gene3D" id="3.20.20.70">
    <property type="entry name" value="Aldolase class I"/>
    <property type="match status" value="1"/>
</dbReference>
<dbReference type="InterPro" id="IPR026992">
    <property type="entry name" value="DIOX_N"/>
</dbReference>
<evidence type="ECO:0000256" key="5">
    <source>
        <dbReference type="PIRSR" id="PIRSR602480-1"/>
    </source>
</evidence>
<dbReference type="Pfam" id="PF03171">
    <property type="entry name" value="2OG-FeII_Oxy"/>
    <property type="match status" value="1"/>
</dbReference>
<dbReference type="InterPro" id="IPR013785">
    <property type="entry name" value="Aldolase_TIM"/>
</dbReference>
<evidence type="ECO:0000256" key="1">
    <source>
        <dbReference type="ARBA" id="ARBA00004688"/>
    </source>
</evidence>
<dbReference type="Proteomes" id="UP000283569">
    <property type="component" value="Unassembled WGS sequence"/>
</dbReference>
<dbReference type="Pfam" id="PF01474">
    <property type="entry name" value="DAHP_synth_2"/>
    <property type="match status" value="2"/>
</dbReference>
<comment type="catalytic activity">
    <reaction evidence="4 6">
        <text>D-erythrose 4-phosphate + phosphoenolpyruvate + H2O = 7-phospho-2-dehydro-3-deoxy-D-arabino-heptonate + phosphate</text>
        <dbReference type="Rhea" id="RHEA:14717"/>
        <dbReference type="ChEBI" id="CHEBI:15377"/>
        <dbReference type="ChEBI" id="CHEBI:16897"/>
        <dbReference type="ChEBI" id="CHEBI:43474"/>
        <dbReference type="ChEBI" id="CHEBI:58394"/>
        <dbReference type="ChEBI" id="CHEBI:58702"/>
        <dbReference type="EC" id="2.5.1.54"/>
    </reaction>
</comment>
<feature type="binding site" evidence="5">
    <location>
        <position position="432"/>
    </location>
    <ligand>
        <name>Mn(2+)</name>
        <dbReference type="ChEBI" id="CHEBI:29035"/>
    </ligand>
</feature>
<evidence type="ECO:0000256" key="4">
    <source>
        <dbReference type="ARBA" id="ARBA00047508"/>
    </source>
</evidence>
<keyword evidence="3 6" id="KW-0808">Transferase</keyword>
<dbReference type="InterPro" id="IPR044861">
    <property type="entry name" value="IPNS-like_FE2OG_OXY"/>
</dbReference>
<proteinExistence type="inferred from homology"/>
<keyword evidence="5" id="KW-0104">Cadmium</keyword>
<dbReference type="UniPathway" id="UPA00053">
    <property type="reaction ID" value="UER00084"/>
</dbReference>
<dbReference type="GO" id="GO:0008652">
    <property type="term" value="P:amino acid biosynthetic process"/>
    <property type="evidence" value="ECO:0007669"/>
    <property type="project" value="UniProtKB-KW"/>
</dbReference>
<protein>
    <recommendedName>
        <fullName evidence="6">Phospho-2-dehydro-3-deoxyheptonate aldolase</fullName>
        <ecNumber evidence="6">2.5.1.54</ecNumber>
    </recommendedName>
</protein>